<accession>A0ABP0RM36</accession>
<dbReference type="EMBL" id="CAXAMM010041895">
    <property type="protein sequence ID" value="CAK9101671.1"/>
    <property type="molecule type" value="Genomic_DNA"/>
</dbReference>
<sequence>MYSFIYVYVLTMLLQSVNLQLLRLLRLAKLVRAIRIMRTLRLFRGLRLLVHACFSFLPSLAWSMALLSLCILTAGLVIGNLLHEFILDETKEFEQRLWIWIHYGTAYRAIWTMYEMTFAGNWPQSARPVLESVSHGYCVFFLLYITVIVFAVLRVITAIFVKETLEVASNDAELMVQERMRKKASYVKKLESIFKAMDDSGDGLLSEEEMSEWLLDERVQAYLESLDIDAAEGEALFRLLANDDGEITYQDFIAGILRCKGSARAIDQLILHNEVERVGDQVANLAEALEKAKVIPSSEKKKRVGRLMHQMTLFQQANTTTFENPVLRTASIK</sequence>
<keyword evidence="8" id="KW-0407">Ion channel</keyword>
<feature type="transmembrane region" description="Helical" evidence="6">
    <location>
        <begin position="46"/>
        <end position="77"/>
    </location>
</feature>
<keyword evidence="2 6" id="KW-0812">Transmembrane</keyword>
<dbReference type="InterPro" id="IPR005821">
    <property type="entry name" value="Ion_trans_dom"/>
</dbReference>
<evidence type="ECO:0000256" key="1">
    <source>
        <dbReference type="ARBA" id="ARBA00004141"/>
    </source>
</evidence>
<dbReference type="InterPro" id="IPR002048">
    <property type="entry name" value="EF_hand_dom"/>
</dbReference>
<evidence type="ECO:0000259" key="7">
    <source>
        <dbReference type="PROSITE" id="PS50222"/>
    </source>
</evidence>
<keyword evidence="9" id="KW-1185">Reference proteome</keyword>
<dbReference type="InterPro" id="IPR011992">
    <property type="entry name" value="EF-hand-dom_pair"/>
</dbReference>
<evidence type="ECO:0000256" key="4">
    <source>
        <dbReference type="ARBA" id="ARBA00022989"/>
    </source>
</evidence>
<dbReference type="Gene3D" id="1.10.287.70">
    <property type="match status" value="1"/>
</dbReference>
<keyword evidence="3" id="KW-0106">Calcium</keyword>
<evidence type="ECO:0000313" key="9">
    <source>
        <dbReference type="Proteomes" id="UP001642464"/>
    </source>
</evidence>
<dbReference type="GO" id="GO:0034220">
    <property type="term" value="P:monoatomic ion transmembrane transport"/>
    <property type="evidence" value="ECO:0007669"/>
    <property type="project" value="UniProtKB-KW"/>
</dbReference>
<name>A0ABP0RM36_9DINO</name>
<comment type="caution">
    <text evidence="8">The sequence shown here is derived from an EMBL/GenBank/DDBJ whole genome shotgun (WGS) entry which is preliminary data.</text>
</comment>
<gene>
    <name evidence="8" type="ORF">SCF082_LOCUS47527</name>
</gene>
<dbReference type="Proteomes" id="UP001642464">
    <property type="component" value="Unassembled WGS sequence"/>
</dbReference>
<dbReference type="InterPro" id="IPR018247">
    <property type="entry name" value="EF_Hand_1_Ca_BS"/>
</dbReference>
<evidence type="ECO:0000313" key="8">
    <source>
        <dbReference type="EMBL" id="CAK9101671.1"/>
    </source>
</evidence>
<comment type="subcellular location">
    <subcellularLocation>
        <location evidence="1">Membrane</location>
        <topology evidence="1">Multi-pass membrane protein</topology>
    </subcellularLocation>
</comment>
<keyword evidence="5 6" id="KW-0472">Membrane</keyword>
<keyword evidence="8" id="KW-0813">Transport</keyword>
<feature type="transmembrane region" description="Helical" evidence="6">
    <location>
        <begin position="6"/>
        <end position="25"/>
    </location>
</feature>
<evidence type="ECO:0000256" key="3">
    <source>
        <dbReference type="ARBA" id="ARBA00022837"/>
    </source>
</evidence>
<protein>
    <submittedName>
        <fullName evidence="8">Sodium channel protein type 5 subunit alpha</fullName>
    </submittedName>
</protein>
<dbReference type="Gene3D" id="1.10.238.10">
    <property type="entry name" value="EF-hand"/>
    <property type="match status" value="1"/>
</dbReference>
<reference evidence="8 9" key="1">
    <citation type="submission" date="2024-02" db="EMBL/GenBank/DDBJ databases">
        <authorList>
            <person name="Chen Y."/>
            <person name="Shah S."/>
            <person name="Dougan E. K."/>
            <person name="Thang M."/>
            <person name="Chan C."/>
        </authorList>
    </citation>
    <scope>NUCLEOTIDE SEQUENCE [LARGE SCALE GENOMIC DNA]</scope>
</reference>
<dbReference type="SUPFAM" id="SSF47473">
    <property type="entry name" value="EF-hand"/>
    <property type="match status" value="1"/>
</dbReference>
<feature type="domain" description="EF-hand" evidence="7">
    <location>
        <begin position="185"/>
        <end position="220"/>
    </location>
</feature>
<dbReference type="PROSITE" id="PS00018">
    <property type="entry name" value="EF_HAND_1"/>
    <property type="match status" value="1"/>
</dbReference>
<keyword evidence="4 6" id="KW-1133">Transmembrane helix</keyword>
<proteinExistence type="predicted"/>
<feature type="transmembrane region" description="Helical" evidence="6">
    <location>
        <begin position="137"/>
        <end position="161"/>
    </location>
</feature>
<evidence type="ECO:0000256" key="5">
    <source>
        <dbReference type="ARBA" id="ARBA00023136"/>
    </source>
</evidence>
<dbReference type="Pfam" id="PF00520">
    <property type="entry name" value="Ion_trans"/>
    <property type="match status" value="1"/>
</dbReference>
<evidence type="ECO:0000256" key="2">
    <source>
        <dbReference type="ARBA" id="ARBA00022692"/>
    </source>
</evidence>
<organism evidence="8 9">
    <name type="scientific">Durusdinium trenchii</name>
    <dbReference type="NCBI Taxonomy" id="1381693"/>
    <lineage>
        <taxon>Eukaryota</taxon>
        <taxon>Sar</taxon>
        <taxon>Alveolata</taxon>
        <taxon>Dinophyceae</taxon>
        <taxon>Suessiales</taxon>
        <taxon>Symbiodiniaceae</taxon>
        <taxon>Durusdinium</taxon>
    </lineage>
</organism>
<dbReference type="PROSITE" id="PS50222">
    <property type="entry name" value="EF_HAND_2"/>
    <property type="match status" value="1"/>
</dbReference>
<evidence type="ECO:0000256" key="6">
    <source>
        <dbReference type="SAM" id="Phobius"/>
    </source>
</evidence>
<keyword evidence="8" id="KW-0406">Ion transport</keyword>